<dbReference type="PANTHER" id="PTHR24361">
    <property type="entry name" value="MITOGEN-ACTIVATED KINASE KINASE KINASE"/>
    <property type="match status" value="1"/>
</dbReference>
<evidence type="ECO:0000256" key="6">
    <source>
        <dbReference type="ARBA" id="ARBA00022840"/>
    </source>
</evidence>
<proteinExistence type="predicted"/>
<evidence type="ECO:0000256" key="8">
    <source>
        <dbReference type="ARBA" id="ARBA00048679"/>
    </source>
</evidence>
<comment type="caution">
    <text evidence="11">The sequence shown here is derived from an EMBL/GenBank/DDBJ whole genome shotgun (WGS) entry which is preliminary data.</text>
</comment>
<dbReference type="InterPro" id="IPR000719">
    <property type="entry name" value="Prot_kinase_dom"/>
</dbReference>
<gene>
    <name evidence="11" type="ORF">PCOR1329_LOCUS48589</name>
</gene>
<dbReference type="InterPro" id="IPR011009">
    <property type="entry name" value="Kinase-like_dom_sf"/>
</dbReference>
<dbReference type="Proteomes" id="UP001189429">
    <property type="component" value="Unassembled WGS sequence"/>
</dbReference>
<evidence type="ECO:0000256" key="4">
    <source>
        <dbReference type="ARBA" id="ARBA00022741"/>
    </source>
</evidence>
<keyword evidence="6" id="KW-0067">ATP-binding</keyword>
<feature type="domain" description="Protein kinase" evidence="10">
    <location>
        <begin position="1"/>
        <end position="296"/>
    </location>
</feature>
<evidence type="ECO:0000259" key="10">
    <source>
        <dbReference type="PROSITE" id="PS50011"/>
    </source>
</evidence>
<dbReference type="EMBL" id="CAUYUJ010015871">
    <property type="protein sequence ID" value="CAK0859141.1"/>
    <property type="molecule type" value="Genomic_DNA"/>
</dbReference>
<keyword evidence="3" id="KW-0808">Transferase</keyword>
<protein>
    <recommendedName>
        <fullName evidence="1">non-specific serine/threonine protein kinase</fullName>
        <ecNumber evidence="1">2.7.11.1</ecNumber>
    </recommendedName>
</protein>
<evidence type="ECO:0000256" key="7">
    <source>
        <dbReference type="ARBA" id="ARBA00047899"/>
    </source>
</evidence>
<evidence type="ECO:0000256" key="1">
    <source>
        <dbReference type="ARBA" id="ARBA00012513"/>
    </source>
</evidence>
<dbReference type="PROSITE" id="PS50011">
    <property type="entry name" value="PROTEIN_KINASE_DOM"/>
    <property type="match status" value="1"/>
</dbReference>
<feature type="compositionally biased region" description="Low complexity" evidence="9">
    <location>
        <begin position="298"/>
        <end position="317"/>
    </location>
</feature>
<comment type="catalytic activity">
    <reaction evidence="7">
        <text>L-threonyl-[protein] + ATP = O-phospho-L-threonyl-[protein] + ADP + H(+)</text>
        <dbReference type="Rhea" id="RHEA:46608"/>
        <dbReference type="Rhea" id="RHEA-COMP:11060"/>
        <dbReference type="Rhea" id="RHEA-COMP:11605"/>
        <dbReference type="ChEBI" id="CHEBI:15378"/>
        <dbReference type="ChEBI" id="CHEBI:30013"/>
        <dbReference type="ChEBI" id="CHEBI:30616"/>
        <dbReference type="ChEBI" id="CHEBI:61977"/>
        <dbReference type="ChEBI" id="CHEBI:456216"/>
        <dbReference type="EC" id="2.7.11.1"/>
    </reaction>
</comment>
<sequence length="317" mass="34649">MLQALSQPISGAPADVSSDSFAVDDPAARELVDHGLPRHQDLFVGLLDFSRHGDAGPLPHEGAGYPQPVASDERARAMRCPGAADDGRYYLILEIAMETMEDFLERRTASRQPLRLAEVRQTFRELCEVVTGLHGRGLVHLDLKPANLMRFPSGRFKLIDMDGVQPCGRTVPVTDITCTAQYCSPEVAGALLRVDEDAELTISRLMDVYSLGLVGAELAAGEHPLEDLWTHHCGNSGATEDEDEREFYRSIVDPDFEVQLPPAIRGASPELEELLRSMLRTRGRVSMPEVMAHPFWHGPAEPAAPSPRAAPGGEAAR</sequence>
<comment type="catalytic activity">
    <reaction evidence="8">
        <text>L-seryl-[protein] + ATP = O-phospho-L-seryl-[protein] + ADP + H(+)</text>
        <dbReference type="Rhea" id="RHEA:17989"/>
        <dbReference type="Rhea" id="RHEA-COMP:9863"/>
        <dbReference type="Rhea" id="RHEA-COMP:11604"/>
        <dbReference type="ChEBI" id="CHEBI:15378"/>
        <dbReference type="ChEBI" id="CHEBI:29999"/>
        <dbReference type="ChEBI" id="CHEBI:30616"/>
        <dbReference type="ChEBI" id="CHEBI:83421"/>
        <dbReference type="ChEBI" id="CHEBI:456216"/>
        <dbReference type="EC" id="2.7.11.1"/>
    </reaction>
</comment>
<evidence type="ECO:0000256" key="5">
    <source>
        <dbReference type="ARBA" id="ARBA00022777"/>
    </source>
</evidence>
<dbReference type="InterPro" id="IPR053235">
    <property type="entry name" value="Ser_Thr_kinase"/>
</dbReference>
<feature type="region of interest" description="Disordered" evidence="9">
    <location>
        <begin position="1"/>
        <end position="20"/>
    </location>
</feature>
<name>A0ABN9UHM5_9DINO</name>
<accession>A0ABN9UHM5</accession>
<feature type="region of interest" description="Disordered" evidence="9">
    <location>
        <begin position="295"/>
        <end position="317"/>
    </location>
</feature>
<evidence type="ECO:0000256" key="2">
    <source>
        <dbReference type="ARBA" id="ARBA00022527"/>
    </source>
</evidence>
<dbReference type="SMART" id="SM00220">
    <property type="entry name" value="S_TKc"/>
    <property type="match status" value="1"/>
</dbReference>
<evidence type="ECO:0000256" key="3">
    <source>
        <dbReference type="ARBA" id="ARBA00022679"/>
    </source>
</evidence>
<keyword evidence="2" id="KW-0723">Serine/threonine-protein kinase</keyword>
<reference evidence="11" key="1">
    <citation type="submission" date="2023-10" db="EMBL/GenBank/DDBJ databases">
        <authorList>
            <person name="Chen Y."/>
            <person name="Shah S."/>
            <person name="Dougan E. K."/>
            <person name="Thang M."/>
            <person name="Chan C."/>
        </authorList>
    </citation>
    <scope>NUCLEOTIDE SEQUENCE [LARGE SCALE GENOMIC DNA]</scope>
</reference>
<keyword evidence="12" id="KW-1185">Reference proteome</keyword>
<dbReference type="PANTHER" id="PTHR24361:SF433">
    <property type="entry name" value="PROTEIN KINASE DOMAIN-CONTAINING PROTEIN"/>
    <property type="match status" value="1"/>
</dbReference>
<evidence type="ECO:0000256" key="9">
    <source>
        <dbReference type="SAM" id="MobiDB-lite"/>
    </source>
</evidence>
<dbReference type="EC" id="2.7.11.1" evidence="1"/>
<dbReference type="SUPFAM" id="SSF56112">
    <property type="entry name" value="Protein kinase-like (PK-like)"/>
    <property type="match status" value="1"/>
</dbReference>
<evidence type="ECO:0000313" key="11">
    <source>
        <dbReference type="EMBL" id="CAK0859141.1"/>
    </source>
</evidence>
<organism evidence="11 12">
    <name type="scientific">Prorocentrum cordatum</name>
    <dbReference type="NCBI Taxonomy" id="2364126"/>
    <lineage>
        <taxon>Eukaryota</taxon>
        <taxon>Sar</taxon>
        <taxon>Alveolata</taxon>
        <taxon>Dinophyceae</taxon>
        <taxon>Prorocentrales</taxon>
        <taxon>Prorocentraceae</taxon>
        <taxon>Prorocentrum</taxon>
    </lineage>
</organism>
<evidence type="ECO:0000313" key="12">
    <source>
        <dbReference type="Proteomes" id="UP001189429"/>
    </source>
</evidence>
<keyword evidence="4" id="KW-0547">Nucleotide-binding</keyword>
<dbReference type="Gene3D" id="1.10.510.10">
    <property type="entry name" value="Transferase(Phosphotransferase) domain 1"/>
    <property type="match status" value="1"/>
</dbReference>
<dbReference type="Pfam" id="PF00069">
    <property type="entry name" value="Pkinase"/>
    <property type="match status" value="1"/>
</dbReference>
<keyword evidence="5" id="KW-0418">Kinase</keyword>